<comment type="caution">
    <text evidence="2">The sequence shown here is derived from an EMBL/GenBank/DDBJ whole genome shotgun (WGS) entry which is preliminary data.</text>
</comment>
<dbReference type="Proteomes" id="UP000770717">
    <property type="component" value="Unassembled WGS sequence"/>
</dbReference>
<gene>
    <name evidence="2" type="ORF">GDO78_018995</name>
</gene>
<accession>A0A8J6EBR5</accession>
<reference evidence="2" key="1">
    <citation type="thesis" date="2020" institute="ProQuest LLC" country="789 East Eisenhower Parkway, Ann Arbor, MI, USA">
        <title>Comparative Genomics and Chromosome Evolution.</title>
        <authorList>
            <person name="Mudd A.B."/>
        </authorList>
    </citation>
    <scope>NUCLEOTIDE SEQUENCE</scope>
    <source>
        <strain evidence="2">HN-11 Male</strain>
        <tissue evidence="2">Kidney and liver</tissue>
    </source>
</reference>
<dbReference type="EMBL" id="WNTK01035414">
    <property type="protein sequence ID" value="KAG9460871.1"/>
    <property type="molecule type" value="Genomic_DNA"/>
</dbReference>
<protein>
    <submittedName>
        <fullName evidence="2">Uncharacterized protein</fullName>
    </submittedName>
</protein>
<evidence type="ECO:0000313" key="2">
    <source>
        <dbReference type="EMBL" id="KAG9460871.1"/>
    </source>
</evidence>
<dbReference type="AlphaFoldDB" id="A0A8J6EBR5"/>
<evidence type="ECO:0000313" key="3">
    <source>
        <dbReference type="Proteomes" id="UP000770717"/>
    </source>
</evidence>
<proteinExistence type="predicted"/>
<name>A0A8J6EBR5_ELECQ</name>
<feature type="compositionally biased region" description="Low complexity" evidence="1">
    <location>
        <begin position="37"/>
        <end position="58"/>
    </location>
</feature>
<evidence type="ECO:0000256" key="1">
    <source>
        <dbReference type="SAM" id="MobiDB-lite"/>
    </source>
</evidence>
<keyword evidence="3" id="KW-1185">Reference proteome</keyword>
<feature type="region of interest" description="Disordered" evidence="1">
    <location>
        <begin position="15"/>
        <end position="63"/>
    </location>
</feature>
<sequence>MDCNSIFPVQEALRHLPCQTPEDNPHQPHRGSGGTSQTGTRSQTSGRCHICVGSSGRRSPLRSGRRYRTCCMQHFVFHQ</sequence>
<organism evidence="2 3">
    <name type="scientific">Eleutherodactylus coqui</name>
    <name type="common">Puerto Rican coqui</name>
    <dbReference type="NCBI Taxonomy" id="57060"/>
    <lineage>
        <taxon>Eukaryota</taxon>
        <taxon>Metazoa</taxon>
        <taxon>Chordata</taxon>
        <taxon>Craniata</taxon>
        <taxon>Vertebrata</taxon>
        <taxon>Euteleostomi</taxon>
        <taxon>Amphibia</taxon>
        <taxon>Batrachia</taxon>
        <taxon>Anura</taxon>
        <taxon>Neobatrachia</taxon>
        <taxon>Hyloidea</taxon>
        <taxon>Eleutherodactylidae</taxon>
        <taxon>Eleutherodactylinae</taxon>
        <taxon>Eleutherodactylus</taxon>
        <taxon>Eleutherodactylus</taxon>
    </lineage>
</organism>